<evidence type="ECO:0000256" key="4">
    <source>
        <dbReference type="ARBA" id="ARBA00022692"/>
    </source>
</evidence>
<dbReference type="NCBIfam" id="TIGR00711">
    <property type="entry name" value="efflux_EmrB"/>
    <property type="match status" value="1"/>
</dbReference>
<dbReference type="PROSITE" id="PS50850">
    <property type="entry name" value="MFS"/>
    <property type="match status" value="1"/>
</dbReference>
<evidence type="ECO:0000259" key="8">
    <source>
        <dbReference type="PROSITE" id="PS50850"/>
    </source>
</evidence>
<evidence type="ECO:0000256" key="6">
    <source>
        <dbReference type="ARBA" id="ARBA00023136"/>
    </source>
</evidence>
<evidence type="ECO:0000256" key="1">
    <source>
        <dbReference type="ARBA" id="ARBA00004651"/>
    </source>
</evidence>
<dbReference type="InterPro" id="IPR036259">
    <property type="entry name" value="MFS_trans_sf"/>
</dbReference>
<evidence type="ECO:0000256" key="2">
    <source>
        <dbReference type="ARBA" id="ARBA00022448"/>
    </source>
</evidence>
<feature type="transmembrane region" description="Helical" evidence="7">
    <location>
        <begin position="262"/>
        <end position="287"/>
    </location>
</feature>
<keyword evidence="5 7" id="KW-1133">Transmembrane helix</keyword>
<dbReference type="CDD" id="cd17503">
    <property type="entry name" value="MFS_LmrB_MDR_like"/>
    <property type="match status" value="1"/>
</dbReference>
<dbReference type="InterPro" id="IPR004638">
    <property type="entry name" value="EmrB-like"/>
</dbReference>
<feature type="transmembrane region" description="Helical" evidence="7">
    <location>
        <begin position="47"/>
        <end position="68"/>
    </location>
</feature>
<gene>
    <name evidence="9" type="ORF">ACFP1C_06320</name>
</gene>
<dbReference type="Gene3D" id="1.20.1720.10">
    <property type="entry name" value="Multidrug resistance protein D"/>
    <property type="match status" value="1"/>
</dbReference>
<feature type="transmembrane region" description="Helical" evidence="7">
    <location>
        <begin position="360"/>
        <end position="379"/>
    </location>
</feature>
<dbReference type="InterPro" id="IPR011701">
    <property type="entry name" value="MFS"/>
</dbReference>
<dbReference type="PANTHER" id="PTHR42718:SF24">
    <property type="entry name" value="MAJOR FACILITATOR SUPERFAMILY (MFS) PROFILE DOMAIN-CONTAINING PROTEIN"/>
    <property type="match status" value="1"/>
</dbReference>
<keyword evidence="3" id="KW-1003">Cell membrane</keyword>
<dbReference type="InterPro" id="IPR020846">
    <property type="entry name" value="MFS_dom"/>
</dbReference>
<feature type="domain" description="Major facilitator superfamily (MFS) profile" evidence="8">
    <location>
        <begin position="8"/>
        <end position="457"/>
    </location>
</feature>
<feature type="transmembrane region" description="Helical" evidence="7">
    <location>
        <begin position="104"/>
        <end position="124"/>
    </location>
</feature>
<comment type="subcellular location">
    <subcellularLocation>
        <location evidence="1">Cell membrane</location>
        <topology evidence="1">Multi-pass membrane protein</topology>
    </subcellularLocation>
</comment>
<feature type="transmembrane region" description="Helical" evidence="7">
    <location>
        <begin position="7"/>
        <end position="35"/>
    </location>
</feature>
<evidence type="ECO:0000256" key="7">
    <source>
        <dbReference type="SAM" id="Phobius"/>
    </source>
</evidence>
<feature type="transmembrane region" description="Helical" evidence="7">
    <location>
        <begin position="221"/>
        <end position="241"/>
    </location>
</feature>
<keyword evidence="10" id="KW-1185">Reference proteome</keyword>
<feature type="transmembrane region" description="Helical" evidence="7">
    <location>
        <begin position="434"/>
        <end position="453"/>
    </location>
</feature>
<feature type="transmembrane region" description="Helical" evidence="7">
    <location>
        <begin position="194"/>
        <end position="215"/>
    </location>
</feature>
<dbReference type="RefSeq" id="WP_125686311.1">
    <property type="nucleotide sequence ID" value="NZ_JBHSSI010000034.1"/>
</dbReference>
<evidence type="ECO:0000313" key="10">
    <source>
        <dbReference type="Proteomes" id="UP001596283"/>
    </source>
</evidence>
<evidence type="ECO:0000313" key="9">
    <source>
        <dbReference type="EMBL" id="MFC6260562.1"/>
    </source>
</evidence>
<keyword evidence="6 7" id="KW-0472">Membrane</keyword>
<feature type="transmembrane region" description="Helical" evidence="7">
    <location>
        <begin position="328"/>
        <end position="348"/>
    </location>
</feature>
<dbReference type="Proteomes" id="UP001596283">
    <property type="component" value="Unassembled WGS sequence"/>
</dbReference>
<proteinExistence type="predicted"/>
<organism evidence="9 10">
    <name type="scientific">Levilactobacillus fujinensis</name>
    <dbReference type="NCBI Taxonomy" id="2486024"/>
    <lineage>
        <taxon>Bacteria</taxon>
        <taxon>Bacillati</taxon>
        <taxon>Bacillota</taxon>
        <taxon>Bacilli</taxon>
        <taxon>Lactobacillales</taxon>
        <taxon>Lactobacillaceae</taxon>
        <taxon>Levilactobacillus</taxon>
    </lineage>
</organism>
<feature type="transmembrane region" description="Helical" evidence="7">
    <location>
        <begin position="75"/>
        <end position="98"/>
    </location>
</feature>
<dbReference type="Pfam" id="PF07690">
    <property type="entry name" value="MFS_1"/>
    <property type="match status" value="1"/>
</dbReference>
<feature type="transmembrane region" description="Helical" evidence="7">
    <location>
        <begin position="391"/>
        <end position="414"/>
    </location>
</feature>
<name>A0ABW1TG91_9LACO</name>
<keyword evidence="4 7" id="KW-0812">Transmembrane</keyword>
<reference evidence="10" key="1">
    <citation type="journal article" date="2019" name="Int. J. Syst. Evol. Microbiol.">
        <title>The Global Catalogue of Microorganisms (GCM) 10K type strain sequencing project: providing services to taxonomists for standard genome sequencing and annotation.</title>
        <authorList>
            <consortium name="The Broad Institute Genomics Platform"/>
            <consortium name="The Broad Institute Genome Sequencing Center for Infectious Disease"/>
            <person name="Wu L."/>
            <person name="Ma J."/>
        </authorList>
    </citation>
    <scope>NUCLEOTIDE SEQUENCE [LARGE SCALE GENOMIC DNA]</scope>
    <source>
        <strain evidence="10">CCM 8908</strain>
    </source>
</reference>
<dbReference type="EMBL" id="JBHSSI010000034">
    <property type="protein sequence ID" value="MFC6260562.1"/>
    <property type="molecule type" value="Genomic_DNA"/>
</dbReference>
<accession>A0ABW1TG91</accession>
<feature type="transmembrane region" description="Helical" evidence="7">
    <location>
        <begin position="136"/>
        <end position="155"/>
    </location>
</feature>
<evidence type="ECO:0000256" key="3">
    <source>
        <dbReference type="ARBA" id="ARBA00022475"/>
    </source>
</evidence>
<dbReference type="PANTHER" id="PTHR42718">
    <property type="entry name" value="MAJOR FACILITATOR SUPERFAMILY MULTIDRUG TRANSPORTER MFSC"/>
    <property type="match status" value="1"/>
</dbReference>
<dbReference type="SUPFAM" id="SSF103473">
    <property type="entry name" value="MFS general substrate transporter"/>
    <property type="match status" value="1"/>
</dbReference>
<evidence type="ECO:0000256" key="5">
    <source>
        <dbReference type="ARBA" id="ARBA00022989"/>
    </source>
</evidence>
<feature type="transmembrane region" description="Helical" evidence="7">
    <location>
        <begin position="161"/>
        <end position="182"/>
    </location>
</feature>
<sequence>MTNRQRTLIFLDIMVTVVSGSALATALSTALPVMITQFHVSVTTGQWLTSGFSLAMGIVMPLTAFLITRFPTKPLFISGISLLIAGMVVSVIAPNFTIMMIGRVMQALGTGLLSAMAQVILLAIYPPEKRGSIMGWYGLSIGAAPVLAPTLAGILVDTWGWQSIFYLIIGLLTVALIMALLVFKNVLDVRKQKFDVSSFVISAIAFAGLTIGIGNVGTAKFVSVTVLLPIVLGLLAGVLFTRRQLKQTDPFLDLTTFKNRNFSLAVIGSVLLYFAMMGSSIILPLMVQTVQGASATVAGLVTLPGSLAMAIISPFVGRIYDRFGMRRLFIVGGISLVLSNLGMVPLGVHSSLITFAAWNVLRSVSIGCLMMPLVTWGMASFTPTQMAHGTALINALRTIGGAIGSAIFVGVMNFVAKNTSQLAVSSALMRGVNVAYLGMAVVSVGLLVVAFLTPKRTSTTAPLD</sequence>
<comment type="caution">
    <text evidence="9">The sequence shown here is derived from an EMBL/GenBank/DDBJ whole genome shotgun (WGS) entry which is preliminary data.</text>
</comment>
<dbReference type="Gene3D" id="1.20.1250.20">
    <property type="entry name" value="MFS general substrate transporter like domains"/>
    <property type="match status" value="1"/>
</dbReference>
<feature type="transmembrane region" description="Helical" evidence="7">
    <location>
        <begin position="293"/>
        <end position="316"/>
    </location>
</feature>
<keyword evidence="2" id="KW-0813">Transport</keyword>
<protein>
    <submittedName>
        <fullName evidence="9">MDR family MFS transporter</fullName>
    </submittedName>
</protein>